<dbReference type="RefSeq" id="WP_261973088.1">
    <property type="nucleotide sequence ID" value="NZ_CP103460.1"/>
</dbReference>
<dbReference type="Proteomes" id="UP001228636">
    <property type="component" value="Unassembled WGS sequence"/>
</dbReference>
<reference evidence="1 2" key="1">
    <citation type="journal article" date="2014" name="Int. J. Syst. Evol. Microbiol.">
        <title>Complete genome sequence of Corynebacterium casei LMG S-19264T (=DSM 44701T), isolated from a smear-ripened cheese.</title>
        <authorList>
            <consortium name="US DOE Joint Genome Institute (JGI-PGF)"/>
            <person name="Walter F."/>
            <person name="Albersmeier A."/>
            <person name="Kalinowski J."/>
            <person name="Ruckert C."/>
        </authorList>
    </citation>
    <scope>NUCLEOTIDE SEQUENCE [LARGE SCALE GENOMIC DNA]</scope>
    <source>
        <strain evidence="1 2">CECT 8670</strain>
    </source>
</reference>
<comment type="caution">
    <text evidence="1">The sequence shown here is derived from an EMBL/GenBank/DDBJ whole genome shotgun (WGS) entry which is preliminary data.</text>
</comment>
<protein>
    <submittedName>
        <fullName evidence="1">Uncharacterized protein</fullName>
    </submittedName>
</protein>
<gene>
    <name evidence="1" type="ORF">QWY81_09120</name>
</gene>
<proteinExistence type="predicted"/>
<organism evidence="1 2">
    <name type="scientific">Polaribacter sejongensis</name>
    <dbReference type="NCBI Taxonomy" id="985043"/>
    <lineage>
        <taxon>Bacteria</taxon>
        <taxon>Pseudomonadati</taxon>
        <taxon>Bacteroidota</taxon>
        <taxon>Flavobacteriia</taxon>
        <taxon>Flavobacteriales</taxon>
        <taxon>Flavobacteriaceae</taxon>
    </lineage>
</organism>
<name>A0AAJ1QWY7_9FLAO</name>
<dbReference type="AlphaFoldDB" id="A0AAJ1QWY7"/>
<evidence type="ECO:0000313" key="2">
    <source>
        <dbReference type="Proteomes" id="UP001228636"/>
    </source>
</evidence>
<accession>A0AAJ1QWY7</accession>
<evidence type="ECO:0000313" key="1">
    <source>
        <dbReference type="EMBL" id="MDN3619612.1"/>
    </source>
</evidence>
<sequence length="152" mass="18023">MDLENAIIKIQNFDVNDDMEAYEISEFFDAIGDELIDVKTFTSSQKKQLIQVLFDFLKRQDPELEEDFSFIHFIEHIDKPDYKIYNTELLKFNTENGTITTTLLLNRFINGLKEQERKKHIDLLKSISENKNYTDLVRTEALSYYEHQTEKG</sequence>
<dbReference type="EMBL" id="JAUFQH010000006">
    <property type="protein sequence ID" value="MDN3619612.1"/>
    <property type="molecule type" value="Genomic_DNA"/>
</dbReference>